<accession>A0A2A6E0E4</accession>
<dbReference type="EMBL" id="MOXJ01000014">
    <property type="protein sequence ID" value="PDO10455.1"/>
    <property type="molecule type" value="Genomic_DNA"/>
</dbReference>
<name>A0A2A6E0E4_9BACL</name>
<protein>
    <submittedName>
        <fullName evidence="1">Uncharacterized protein</fullName>
    </submittedName>
</protein>
<comment type="caution">
    <text evidence="1">The sequence shown here is derived from an EMBL/GenBank/DDBJ whole genome shotgun (WGS) entry which is preliminary data.</text>
</comment>
<sequence>MHSKRPFEEVGIMPREPVDPVDAWLQSLESVLHGLHRTMGMLREVEAALRSIRRLGPLLDEMFGVPQERQKGGVSLSTRKSRRAGN</sequence>
<reference evidence="1 2" key="1">
    <citation type="submission" date="2016-12" db="EMBL/GenBank/DDBJ databases">
        <title>Candidatus Reconcilibacillus cellulovorans genome.</title>
        <authorList>
            <person name="Kolinko S."/>
            <person name="Wu Y.-W."/>
            <person name="Tachea F."/>
            <person name="Denzel E."/>
            <person name="Hiras J."/>
            <person name="Baecker N."/>
            <person name="Chan L.J."/>
            <person name="Eichorst S.A."/>
            <person name="Frey D."/>
            <person name="Adams P.D."/>
            <person name="Pray T."/>
            <person name="Tanjore D."/>
            <person name="Petzold C.J."/>
            <person name="Gladden J.M."/>
            <person name="Simmons B.A."/>
            <person name="Singer S.W."/>
        </authorList>
    </citation>
    <scope>NUCLEOTIDE SEQUENCE [LARGE SCALE GENOMIC DNA]</scope>
    <source>
        <strain evidence="1">JTherm</strain>
    </source>
</reference>
<organism evidence="1 2">
    <name type="scientific">Candidatus Reconcilbacillus cellulovorans</name>
    <dbReference type="NCBI Taxonomy" id="1906605"/>
    <lineage>
        <taxon>Bacteria</taxon>
        <taxon>Bacillati</taxon>
        <taxon>Bacillota</taxon>
        <taxon>Bacilli</taxon>
        <taxon>Bacillales</taxon>
        <taxon>Paenibacillaceae</taxon>
        <taxon>Candidatus Reconcilbacillus</taxon>
    </lineage>
</organism>
<gene>
    <name evidence="1" type="ORF">BLM47_06890</name>
</gene>
<proteinExistence type="predicted"/>
<dbReference type="AlphaFoldDB" id="A0A2A6E0E4"/>
<dbReference type="Proteomes" id="UP000243688">
    <property type="component" value="Unassembled WGS sequence"/>
</dbReference>
<evidence type="ECO:0000313" key="1">
    <source>
        <dbReference type="EMBL" id="PDO10455.1"/>
    </source>
</evidence>
<evidence type="ECO:0000313" key="2">
    <source>
        <dbReference type="Proteomes" id="UP000243688"/>
    </source>
</evidence>